<dbReference type="Gene3D" id="1.20.120.450">
    <property type="entry name" value="dinb family like domain"/>
    <property type="match status" value="1"/>
</dbReference>
<evidence type="ECO:0000256" key="1">
    <source>
        <dbReference type="ARBA" id="ARBA00008635"/>
    </source>
</evidence>
<dbReference type="EMBL" id="NXGX01000012">
    <property type="protein sequence ID" value="PKR56473.1"/>
    <property type="molecule type" value="Genomic_DNA"/>
</dbReference>
<dbReference type="RefSeq" id="WP_101304818.1">
    <property type="nucleotide sequence ID" value="NZ_NXGX01000012.1"/>
</dbReference>
<dbReference type="InterPro" id="IPR007837">
    <property type="entry name" value="DinB"/>
</dbReference>
<dbReference type="PANTHER" id="PTHR37302">
    <property type="entry name" value="SLR1116 PROTEIN"/>
    <property type="match status" value="1"/>
</dbReference>
<feature type="binding site" evidence="3">
    <location>
        <position position="50"/>
    </location>
    <ligand>
        <name>a divalent metal cation</name>
        <dbReference type="ChEBI" id="CHEBI:60240"/>
    </ligand>
</feature>
<evidence type="ECO:0000256" key="2">
    <source>
        <dbReference type="ARBA" id="ARBA00022723"/>
    </source>
</evidence>
<sequence>MNGVAYFKRMAGYNHWANGHLYAACAILPADALYEPRTAFFPSIMRTLNHLLVADRLWLSRLLGAPEVMPLDTILFDAFGDLRVAREAQDEAIIAYLDGLTEDVLTSDLTYQSVSAGAYTMPRDLILGHMFNHQTHHRGQLSSMLLEAGGKPLEIDLVYYARDLL</sequence>
<evidence type="ECO:0000313" key="5">
    <source>
        <dbReference type="Proteomes" id="UP000233332"/>
    </source>
</evidence>
<comment type="caution">
    <text evidence="4">The sequence shown here is derived from an EMBL/GenBank/DDBJ whole genome shotgun (WGS) entry which is preliminary data.</text>
</comment>
<proteinExistence type="inferred from homology"/>
<evidence type="ECO:0000256" key="3">
    <source>
        <dbReference type="PIRSR" id="PIRSR607837-1"/>
    </source>
</evidence>
<dbReference type="Proteomes" id="UP000233332">
    <property type="component" value="Unassembled WGS sequence"/>
</dbReference>
<feature type="binding site" evidence="3">
    <location>
        <position position="133"/>
    </location>
    <ligand>
        <name>a divalent metal cation</name>
        <dbReference type="ChEBI" id="CHEBI:60240"/>
    </ligand>
</feature>
<protein>
    <submittedName>
        <fullName evidence="4">Damage-inducible protein DinB</fullName>
    </submittedName>
</protein>
<feature type="binding site" evidence="3">
    <location>
        <position position="137"/>
    </location>
    <ligand>
        <name>a divalent metal cation</name>
        <dbReference type="ChEBI" id="CHEBI:60240"/>
    </ligand>
</feature>
<dbReference type="AlphaFoldDB" id="A0A2N3L0Y9"/>
<name>A0A2N3L0Y9_9PROT</name>
<dbReference type="Pfam" id="PF05163">
    <property type="entry name" value="DinB"/>
    <property type="match status" value="1"/>
</dbReference>
<dbReference type="SUPFAM" id="SSF109854">
    <property type="entry name" value="DinB/YfiT-like putative metalloenzymes"/>
    <property type="match status" value="1"/>
</dbReference>
<keyword evidence="5" id="KW-1185">Reference proteome</keyword>
<reference evidence="4 5" key="1">
    <citation type="submission" date="2017-09" db="EMBL/GenBank/DDBJ databases">
        <title>Biodiversity and function of Thalassospira species in the particle-attached aromatic-hydrocarbon-degrading consortia from the surface seawater of the China South Sea.</title>
        <authorList>
            <person name="Dong C."/>
            <person name="Lai Q."/>
            <person name="Shao Z."/>
        </authorList>
    </citation>
    <scope>NUCLEOTIDE SEQUENCE [LARGE SCALE GENOMIC DNA]</scope>
    <source>
        <strain evidence="4 5">139Z-12</strain>
    </source>
</reference>
<evidence type="ECO:0000313" key="4">
    <source>
        <dbReference type="EMBL" id="PKR56473.1"/>
    </source>
</evidence>
<keyword evidence="2 3" id="KW-0479">Metal-binding</keyword>
<dbReference type="PANTHER" id="PTHR37302:SF1">
    <property type="entry name" value="PROTEIN DINB"/>
    <property type="match status" value="1"/>
</dbReference>
<dbReference type="GO" id="GO:0046872">
    <property type="term" value="F:metal ion binding"/>
    <property type="evidence" value="ECO:0007669"/>
    <property type="project" value="UniProtKB-KW"/>
</dbReference>
<gene>
    <name evidence="4" type="ORF">COO92_20535</name>
</gene>
<comment type="similarity">
    <text evidence="1">Belongs to the DinB family.</text>
</comment>
<accession>A0A2N3L0Y9</accession>
<dbReference type="InterPro" id="IPR034660">
    <property type="entry name" value="DinB/YfiT-like"/>
</dbReference>
<organism evidence="4 5">
    <name type="scientific">Thalassospira lohafexi</name>
    <dbReference type="NCBI Taxonomy" id="744227"/>
    <lineage>
        <taxon>Bacteria</taxon>
        <taxon>Pseudomonadati</taxon>
        <taxon>Pseudomonadota</taxon>
        <taxon>Alphaproteobacteria</taxon>
        <taxon>Rhodospirillales</taxon>
        <taxon>Thalassospiraceae</taxon>
        <taxon>Thalassospira</taxon>
    </lineage>
</organism>